<feature type="non-terminal residue" evidence="10">
    <location>
        <position position="1"/>
    </location>
</feature>
<organism evidence="10 11">
    <name type="scientific">Muntiacus reevesi</name>
    <name type="common">Reeves' muntjac</name>
    <name type="synonym">Cervus reevesi</name>
    <dbReference type="NCBI Taxonomy" id="9886"/>
    <lineage>
        <taxon>Eukaryota</taxon>
        <taxon>Metazoa</taxon>
        <taxon>Chordata</taxon>
        <taxon>Craniata</taxon>
        <taxon>Vertebrata</taxon>
        <taxon>Euteleostomi</taxon>
        <taxon>Mammalia</taxon>
        <taxon>Eutheria</taxon>
        <taxon>Laurasiatheria</taxon>
        <taxon>Artiodactyla</taxon>
        <taxon>Ruminantia</taxon>
        <taxon>Pecora</taxon>
        <taxon>Cervidae</taxon>
        <taxon>Muntiacinae</taxon>
        <taxon>Muntiacus</taxon>
    </lineage>
</organism>
<keyword evidence="11" id="KW-1185">Reference proteome</keyword>
<comment type="caution">
    <text evidence="10">The sequence shown here is derived from an EMBL/GenBank/DDBJ whole genome shotgun (WGS) entry which is preliminary data.</text>
</comment>
<dbReference type="Pfam" id="PF10224">
    <property type="entry name" value="DUF2205"/>
    <property type="match status" value="1"/>
</dbReference>
<evidence type="ECO:0000313" key="10">
    <source>
        <dbReference type="EMBL" id="KAB0340981.1"/>
    </source>
</evidence>
<evidence type="ECO:0000256" key="1">
    <source>
        <dbReference type="ARBA" id="ARBA00002743"/>
    </source>
</evidence>
<keyword evidence="7" id="KW-0333">Golgi apparatus</keyword>
<dbReference type="InterPro" id="IPR019357">
    <property type="entry name" value="SCOC"/>
</dbReference>
<evidence type="ECO:0000256" key="6">
    <source>
        <dbReference type="ARBA" id="ARBA00022490"/>
    </source>
</evidence>
<dbReference type="GO" id="GO:0005802">
    <property type="term" value="C:trans-Golgi network"/>
    <property type="evidence" value="ECO:0007669"/>
    <property type="project" value="TreeGrafter"/>
</dbReference>
<evidence type="ECO:0000256" key="7">
    <source>
        <dbReference type="ARBA" id="ARBA00023034"/>
    </source>
</evidence>
<reference evidence="10 11" key="1">
    <citation type="submission" date="2019-06" db="EMBL/GenBank/DDBJ databases">
        <title>Discovery of a novel chromosome fission-fusion reversal in muntjac.</title>
        <authorList>
            <person name="Mudd A.B."/>
            <person name="Bredeson J.V."/>
            <person name="Baum R."/>
            <person name="Hockemeyer D."/>
            <person name="Rokhsar D.S."/>
        </authorList>
    </citation>
    <scope>NUCLEOTIDE SEQUENCE [LARGE SCALE GENOMIC DNA]</scope>
    <source>
        <strain evidence="10">UCam_UCB_Mr</strain>
        <tissue evidence="10">Fibroblast cell line</tissue>
    </source>
</reference>
<keyword evidence="6" id="KW-0963">Cytoplasm</keyword>
<gene>
    <name evidence="10" type="ORF">FD755_024550</name>
</gene>
<evidence type="ECO:0000256" key="4">
    <source>
        <dbReference type="ARBA" id="ARBA00004601"/>
    </source>
</evidence>
<sequence>RCQLFQVSRPEVILYPRPENMLLKTMNADIDEKTLLINQGLNFPHTLEDLSARVDAVREENLKLKSENPVLRQYIENLMTDSSVFQTTERKSKRSKGLISIMSLWNCC</sequence>
<dbReference type="Proteomes" id="UP000326062">
    <property type="component" value="Unassembled WGS sequence"/>
</dbReference>
<keyword evidence="8" id="KW-0175">Coiled coil</keyword>
<comment type="subcellular location">
    <subcellularLocation>
        <location evidence="3">Cytoplasm</location>
        <location evidence="3">Cytosol</location>
    </subcellularLocation>
    <subcellularLocation>
        <location evidence="2">Golgi apparatus membrane</location>
        <topology evidence="2">Peripheral membrane protein</topology>
        <orientation evidence="2">Cytoplasmic side</orientation>
    </subcellularLocation>
    <subcellularLocation>
        <location evidence="4">Golgi apparatus</location>
        <location evidence="4">trans-Golgi network</location>
    </subcellularLocation>
</comment>
<dbReference type="PANTHER" id="PTHR21614">
    <property type="entry name" value="SHORT COILED COIL PROTEIN"/>
    <property type="match status" value="1"/>
</dbReference>
<dbReference type="Gene3D" id="1.20.5.170">
    <property type="match status" value="1"/>
</dbReference>
<proteinExistence type="inferred from homology"/>
<keyword evidence="9" id="KW-0472">Membrane</keyword>
<dbReference type="PANTHER" id="PTHR21614:SF0">
    <property type="entry name" value="GEO08385P1"/>
    <property type="match status" value="1"/>
</dbReference>
<dbReference type="EMBL" id="VCEB01003486">
    <property type="protein sequence ID" value="KAB0340981.1"/>
    <property type="molecule type" value="Genomic_DNA"/>
</dbReference>
<evidence type="ECO:0000313" key="11">
    <source>
        <dbReference type="Proteomes" id="UP000326062"/>
    </source>
</evidence>
<evidence type="ECO:0008006" key="12">
    <source>
        <dbReference type="Google" id="ProtNLM"/>
    </source>
</evidence>
<comment type="function">
    <text evidence="1">Positive regulator of amino acid starvation-induced autophagy.</text>
</comment>
<comment type="similarity">
    <text evidence="5">Belongs to the SCOC family.</text>
</comment>
<name>A0A5N3UVZ3_MUNRE</name>
<evidence type="ECO:0000256" key="3">
    <source>
        <dbReference type="ARBA" id="ARBA00004514"/>
    </source>
</evidence>
<dbReference type="GO" id="GO:0005829">
    <property type="term" value="C:cytosol"/>
    <property type="evidence" value="ECO:0007669"/>
    <property type="project" value="UniProtKB-SubCell"/>
</dbReference>
<evidence type="ECO:0000256" key="5">
    <source>
        <dbReference type="ARBA" id="ARBA00010880"/>
    </source>
</evidence>
<dbReference type="GO" id="GO:0000139">
    <property type="term" value="C:Golgi membrane"/>
    <property type="evidence" value="ECO:0007669"/>
    <property type="project" value="UniProtKB-SubCell"/>
</dbReference>
<evidence type="ECO:0000256" key="9">
    <source>
        <dbReference type="ARBA" id="ARBA00023136"/>
    </source>
</evidence>
<accession>A0A5N3UVZ3</accession>
<protein>
    <recommendedName>
        <fullName evidence="12">Short coiled-coil protein</fullName>
    </recommendedName>
</protein>
<evidence type="ECO:0000256" key="2">
    <source>
        <dbReference type="ARBA" id="ARBA00004255"/>
    </source>
</evidence>
<dbReference type="AlphaFoldDB" id="A0A5N3UVZ3"/>
<evidence type="ECO:0000256" key="8">
    <source>
        <dbReference type="ARBA" id="ARBA00023054"/>
    </source>
</evidence>